<dbReference type="EMBL" id="CAFABE010000055">
    <property type="protein sequence ID" value="CAB4830905.1"/>
    <property type="molecule type" value="Genomic_DNA"/>
</dbReference>
<feature type="region of interest" description="Disordered" evidence="1">
    <location>
        <begin position="75"/>
        <end position="95"/>
    </location>
</feature>
<feature type="compositionally biased region" description="Polar residues" evidence="1">
    <location>
        <begin position="1"/>
        <end position="17"/>
    </location>
</feature>
<dbReference type="AlphaFoldDB" id="A0A6J7RMQ9"/>
<evidence type="ECO:0000256" key="1">
    <source>
        <dbReference type="SAM" id="MobiDB-lite"/>
    </source>
</evidence>
<gene>
    <name evidence="2" type="ORF">UFOPK3164_01166</name>
    <name evidence="3" type="ORF">UFOPK3427_00293</name>
    <name evidence="4" type="ORF">UFOPK4112_01550</name>
</gene>
<feature type="region of interest" description="Disordered" evidence="1">
    <location>
        <begin position="1"/>
        <end position="29"/>
    </location>
</feature>
<evidence type="ECO:0000313" key="4">
    <source>
        <dbReference type="EMBL" id="CAB5030101.1"/>
    </source>
</evidence>
<dbReference type="EMBL" id="CAFBPM010000019">
    <property type="protein sequence ID" value="CAB5030101.1"/>
    <property type="molecule type" value="Genomic_DNA"/>
</dbReference>
<sequence>MEVSQDSPAKVQRSSTWAGLRAGDPVKIDDPRARRSTFEFVAHVEHLGNGSTWVEVVGGRRGDRKLWNFRPDQVYPAQGKKDMPSLDDAPQLPFG</sequence>
<name>A0A6J7RMQ9_9ZZZZ</name>
<accession>A0A6J7RMQ9</accession>
<evidence type="ECO:0000313" key="3">
    <source>
        <dbReference type="EMBL" id="CAB4862764.1"/>
    </source>
</evidence>
<evidence type="ECO:0000313" key="2">
    <source>
        <dbReference type="EMBL" id="CAB4830905.1"/>
    </source>
</evidence>
<protein>
    <submittedName>
        <fullName evidence="4">Unannotated protein</fullName>
    </submittedName>
</protein>
<organism evidence="4">
    <name type="scientific">freshwater metagenome</name>
    <dbReference type="NCBI Taxonomy" id="449393"/>
    <lineage>
        <taxon>unclassified sequences</taxon>
        <taxon>metagenomes</taxon>
        <taxon>ecological metagenomes</taxon>
    </lineage>
</organism>
<proteinExistence type="predicted"/>
<reference evidence="4" key="1">
    <citation type="submission" date="2020-05" db="EMBL/GenBank/DDBJ databases">
        <authorList>
            <person name="Chiriac C."/>
            <person name="Salcher M."/>
            <person name="Ghai R."/>
            <person name="Kavagutti S V."/>
        </authorList>
    </citation>
    <scope>NUCLEOTIDE SEQUENCE</scope>
</reference>
<dbReference type="EMBL" id="CAFBLT010000001">
    <property type="protein sequence ID" value="CAB4862764.1"/>
    <property type="molecule type" value="Genomic_DNA"/>
</dbReference>